<evidence type="ECO:0000259" key="1">
    <source>
        <dbReference type="Pfam" id="PF12727"/>
    </source>
</evidence>
<dbReference type="SUPFAM" id="SSF53850">
    <property type="entry name" value="Periplasmic binding protein-like II"/>
    <property type="match status" value="1"/>
</dbReference>
<dbReference type="PANTHER" id="PTHR38431:SF1">
    <property type="entry name" value="BLL2305 PROTEIN"/>
    <property type="match status" value="1"/>
</dbReference>
<dbReference type="InterPro" id="IPR041657">
    <property type="entry name" value="HTH_17"/>
</dbReference>
<keyword evidence="4" id="KW-1185">Reference proteome</keyword>
<name>A0A9J7AZ06_9PROT</name>
<gene>
    <name evidence="3" type="ORF">NUH88_10005</name>
</gene>
<dbReference type="InterPro" id="IPR024370">
    <property type="entry name" value="PBP_domain"/>
</dbReference>
<dbReference type="GO" id="GO:0003677">
    <property type="term" value="F:DNA binding"/>
    <property type="evidence" value="ECO:0007669"/>
    <property type="project" value="InterPro"/>
</dbReference>
<dbReference type="AlphaFoldDB" id="A0A9J7AZ06"/>
<accession>A0A9J7AZ06</accession>
<dbReference type="Pfam" id="PF12727">
    <property type="entry name" value="PBP_like"/>
    <property type="match status" value="1"/>
</dbReference>
<dbReference type="RefSeq" id="WP_257771836.1">
    <property type="nucleotide sequence ID" value="NZ_CP102480.1"/>
</dbReference>
<feature type="domain" description="Helix-turn-helix" evidence="2">
    <location>
        <begin position="7"/>
        <end position="53"/>
    </location>
</feature>
<dbReference type="PANTHER" id="PTHR38431">
    <property type="entry name" value="BLL2305 PROTEIN"/>
    <property type="match status" value="1"/>
</dbReference>
<proteinExistence type="predicted"/>
<dbReference type="EMBL" id="CP102480">
    <property type="protein sequence ID" value="UUX52018.1"/>
    <property type="molecule type" value="Genomic_DNA"/>
</dbReference>
<evidence type="ECO:0000259" key="2">
    <source>
        <dbReference type="Pfam" id="PF12728"/>
    </source>
</evidence>
<organism evidence="3 4">
    <name type="scientific">Nisaea acidiphila</name>
    <dbReference type="NCBI Taxonomy" id="1862145"/>
    <lineage>
        <taxon>Bacteria</taxon>
        <taxon>Pseudomonadati</taxon>
        <taxon>Pseudomonadota</taxon>
        <taxon>Alphaproteobacteria</taxon>
        <taxon>Rhodospirillales</taxon>
        <taxon>Thalassobaculaceae</taxon>
        <taxon>Nisaea</taxon>
    </lineage>
</organism>
<dbReference type="Pfam" id="PF12728">
    <property type="entry name" value="HTH_17"/>
    <property type="match status" value="1"/>
</dbReference>
<protein>
    <submittedName>
        <fullName evidence="3">Helix-turn-helix transcriptional regulator</fullName>
    </submittedName>
</protein>
<reference evidence="3" key="1">
    <citation type="submission" date="2022-08" db="EMBL/GenBank/DDBJ databases">
        <title>Nisaea acidiphila sp. nov., isolated from a marine algal debris and emended description of the genus Nisaea Urios et al. 2008.</title>
        <authorList>
            <person name="Kwon K."/>
        </authorList>
    </citation>
    <scope>NUCLEOTIDE SEQUENCE</scope>
    <source>
        <strain evidence="3">MEBiC11861</strain>
    </source>
</reference>
<dbReference type="InterPro" id="IPR010093">
    <property type="entry name" value="SinI_DNA-bd"/>
</dbReference>
<sequence>MTAAPAFLTVRELADLLRVKERKVYQLAADGEVPCRRVTGKLLFPRDEIEAWIGGGDDSAGVPEVSGMRPAIVAGSHDPLLDWAIRESGAALPTLFDGSLDGLHRFQRREVSVAAIHIPEAAGVRWNLDAVDALGPRRDAVLISWARRSRGLIVAAGNPLGIATVTDLEGRRVIPRQDMAGSQILLRQLLDESGLGEADIRRIDPPARTESEVAEAVHAGRADCGLGLAAAAGQSDLGFVPLVEEEFDLLVCRKFYFERPFQSLLDFARSALFRVRAEELGGYDISGLGRIRDNAP</sequence>
<evidence type="ECO:0000313" key="4">
    <source>
        <dbReference type="Proteomes" id="UP001060336"/>
    </source>
</evidence>
<feature type="domain" description="PBP" evidence="1">
    <location>
        <begin position="88"/>
        <end position="268"/>
    </location>
</feature>
<dbReference type="KEGG" id="naci:NUH88_10005"/>
<dbReference type="Gene3D" id="3.40.190.10">
    <property type="entry name" value="Periplasmic binding protein-like II"/>
    <property type="match status" value="1"/>
</dbReference>
<evidence type="ECO:0000313" key="3">
    <source>
        <dbReference type="EMBL" id="UUX52018.1"/>
    </source>
</evidence>
<dbReference type="Proteomes" id="UP001060336">
    <property type="component" value="Chromosome"/>
</dbReference>
<dbReference type="NCBIfam" id="TIGR01764">
    <property type="entry name" value="excise"/>
    <property type="match status" value="1"/>
</dbReference>